<reference evidence="3" key="1">
    <citation type="journal article" date="2020" name="Microb. Ecol.">
        <title>The Under-explored Extracellular Proteome of Aero-Terrestrial Microalgae Provides Clues on Different Mechanisms of Desiccation Tolerance in Non-Model Organisms.</title>
        <authorList>
            <person name="Gonzalez-Hourcade M."/>
            <person name="Del Campo E.M."/>
            <person name="Casano L.M."/>
        </authorList>
    </citation>
    <scope>NUCLEOTIDE SEQUENCE</scope>
    <source>
        <strain evidence="3">SAG 216-12</strain>
    </source>
</reference>
<feature type="compositionally biased region" description="Polar residues" evidence="1">
    <location>
        <begin position="524"/>
        <end position="538"/>
    </location>
</feature>
<feature type="region of interest" description="Disordered" evidence="1">
    <location>
        <begin position="277"/>
        <end position="315"/>
    </location>
</feature>
<organism evidence="3">
    <name type="scientific">Pseudococcomyxa simplex</name>
    <dbReference type="NCBI Taxonomy" id="464287"/>
    <lineage>
        <taxon>Eukaryota</taxon>
        <taxon>Viridiplantae</taxon>
        <taxon>Chlorophyta</taxon>
        <taxon>core chlorophytes</taxon>
        <taxon>Trebouxiophyceae</taxon>
        <taxon>Chlorellales</taxon>
        <taxon>Oocystaceae</taxon>
        <taxon>Pseudococcomyxa</taxon>
    </lineage>
</organism>
<sequence>MGRIRGSRLLPSCAALLLLCLVGHASAQTIVPVNITSFGVSTPLNTTIIYGQSTSFLATLAVNPGSPLPTGNLLFLNGNTILATAPLATAGTASGSNLVVTYQPPFVLGAGAYTQINAIYPGNFVNNSGVTTTWQPAASRPTLPDAGLGIIAASTALNFIPAPFTLATFVQTFQLLINNVNFTNQPPQGVATVVLNRIQPFTQSLGTYTLVLTNSATDPNLVIGTLPPSFDVNSLLPSPSNFTAVFSFAPTTNFTTPLNRFVGIQILNVTVPAPPVPNPPPSPPPPPSPAVVPPPPPPPGTGGVPPPPPPPPAGILPTTITLQAYWEAVKDILKDCKKRNLIFTASVTGPSRKQFPTTGYITFELMPGNITIGEGGVLVDSTQGLAAVTIVKSPKEKGIYGIPPYGQWQVVATYSGSADGVYLPSQAVAPLYIYETCDKYSQLNNLFGDKYSGDSSSYGGSSGGGVLGAVLGGLTSEGGSQLPVYGNGYGGNYPDGHYYPPGSYYNGDNQPYTGPGNYYDYSSTGGQNAQVSGSTTDFSAVGGLPAQTTTEG</sequence>
<evidence type="ECO:0000313" key="3">
    <source>
        <dbReference type="EMBL" id="QOL01158.1"/>
    </source>
</evidence>
<feature type="signal peptide" evidence="2">
    <location>
        <begin position="1"/>
        <end position="27"/>
    </location>
</feature>
<keyword evidence="2" id="KW-0732">Signal</keyword>
<feature type="compositionally biased region" description="Pro residues" evidence="1">
    <location>
        <begin position="277"/>
        <end position="314"/>
    </location>
</feature>
<feature type="chain" id="PRO_5029914275" evidence="2">
    <location>
        <begin position="28"/>
        <end position="552"/>
    </location>
</feature>
<feature type="region of interest" description="Disordered" evidence="1">
    <location>
        <begin position="524"/>
        <end position="552"/>
    </location>
</feature>
<dbReference type="AlphaFoldDB" id="A0A7L9QEH7"/>
<dbReference type="EMBL" id="MT438911">
    <property type="protein sequence ID" value="QOL01158.1"/>
    <property type="molecule type" value="mRNA"/>
</dbReference>
<accession>A0A7L9QEH7</accession>
<evidence type="ECO:0000256" key="1">
    <source>
        <dbReference type="SAM" id="MobiDB-lite"/>
    </source>
</evidence>
<proteinExistence type="evidence at transcript level"/>
<evidence type="ECO:0000256" key="2">
    <source>
        <dbReference type="SAM" id="SignalP"/>
    </source>
</evidence>
<name>A0A7L9QEH7_9CHLO</name>
<protein>
    <submittedName>
        <fullName evidence="3">Putative extracellular protein CSOL_080b</fullName>
    </submittedName>
</protein>